<dbReference type="AlphaFoldDB" id="D4K462"/>
<protein>
    <submittedName>
        <fullName evidence="2">Uncharacterized protein</fullName>
    </submittedName>
</protein>
<feature type="transmembrane region" description="Helical" evidence="1">
    <location>
        <begin position="21"/>
        <end position="44"/>
    </location>
</feature>
<evidence type="ECO:0000256" key="1">
    <source>
        <dbReference type="SAM" id="Phobius"/>
    </source>
</evidence>
<dbReference type="BioCyc" id="FPRA718252:G1375-583-MONOMER"/>
<proteinExistence type="predicted"/>
<sequence length="88" mass="9847">MKDKKTYNMELQTGEETSHKAVSPYWFAFIPAAAFAILTMYVGISENMASGAILFVSVVIVFLMIFVPISLIIFILRKIISAIEKAKQ</sequence>
<keyword evidence="1" id="KW-0812">Transmembrane</keyword>
<evidence type="ECO:0000313" key="3">
    <source>
        <dbReference type="Proteomes" id="UP000008804"/>
    </source>
</evidence>
<dbReference type="PATRIC" id="fig|718252.3.peg.1984"/>
<dbReference type="HOGENOM" id="CLU_2464496_0_0_9"/>
<dbReference type="RefSeq" id="WP_015564044.1">
    <property type="nucleotide sequence ID" value="NC_021042.1"/>
</dbReference>
<keyword evidence="1" id="KW-0472">Membrane</keyword>
<dbReference type="EMBL" id="FP929045">
    <property type="protein sequence ID" value="CBK98305.1"/>
    <property type="molecule type" value="Genomic_DNA"/>
</dbReference>
<organism evidence="2 3">
    <name type="scientific">Faecalibacterium prausnitzii L2-6</name>
    <dbReference type="NCBI Taxonomy" id="718252"/>
    <lineage>
        <taxon>Bacteria</taxon>
        <taxon>Bacillati</taxon>
        <taxon>Bacillota</taxon>
        <taxon>Clostridia</taxon>
        <taxon>Eubacteriales</taxon>
        <taxon>Oscillospiraceae</taxon>
        <taxon>Faecalibacterium</taxon>
    </lineage>
</organism>
<feature type="transmembrane region" description="Helical" evidence="1">
    <location>
        <begin position="50"/>
        <end position="76"/>
    </location>
</feature>
<name>D4K462_9FIRM</name>
<keyword evidence="3" id="KW-1185">Reference proteome</keyword>
<reference evidence="2 3" key="1">
    <citation type="submission" date="2010-03" db="EMBL/GenBank/DDBJ databases">
        <title>The genome sequence of Faecalibacterium prausnitzii L2/6.</title>
        <authorList>
            <consortium name="metaHIT consortium -- http://www.metahit.eu/"/>
            <person name="Pajon A."/>
            <person name="Turner K."/>
            <person name="Parkhill J."/>
            <person name="Duncan S."/>
            <person name="Flint H."/>
        </authorList>
    </citation>
    <scope>NUCLEOTIDE SEQUENCE [LARGE SCALE GENOMIC DNA]</scope>
    <source>
        <strain evidence="3">L2-6</strain>
    </source>
</reference>
<dbReference type="STRING" id="718252.FP2_06890"/>
<reference evidence="2 3" key="2">
    <citation type="submission" date="2010-03" db="EMBL/GenBank/DDBJ databases">
        <authorList>
            <person name="Pajon A."/>
        </authorList>
    </citation>
    <scope>NUCLEOTIDE SEQUENCE [LARGE SCALE GENOMIC DNA]</scope>
    <source>
        <strain evidence="3">L2-6</strain>
    </source>
</reference>
<accession>D4K462</accession>
<gene>
    <name evidence="2" type="ORF">FP2_06890</name>
</gene>
<dbReference type="Proteomes" id="UP000008804">
    <property type="component" value="Chromosome"/>
</dbReference>
<keyword evidence="1" id="KW-1133">Transmembrane helix</keyword>
<evidence type="ECO:0000313" key="2">
    <source>
        <dbReference type="EMBL" id="CBK98305.1"/>
    </source>
</evidence>
<dbReference type="KEGG" id="fpr:FP2_06890"/>